<keyword evidence="1" id="KW-0732">Signal</keyword>
<evidence type="ECO:0000313" key="3">
    <source>
        <dbReference type="Proteomes" id="UP000444185"/>
    </source>
</evidence>
<proteinExistence type="predicted"/>
<keyword evidence="3" id="KW-1185">Reference proteome</keyword>
<evidence type="ECO:0000256" key="1">
    <source>
        <dbReference type="SAM" id="SignalP"/>
    </source>
</evidence>
<dbReference type="RefSeq" id="WP_160607511.1">
    <property type="nucleotide sequence ID" value="NZ_WTYF01000004.1"/>
</dbReference>
<feature type="chain" id="PRO_5032516342" description="PepSY domain-containing protein" evidence="1">
    <location>
        <begin position="21"/>
        <end position="101"/>
    </location>
</feature>
<dbReference type="EMBL" id="WTYF01000004">
    <property type="protein sequence ID" value="MXO50967.1"/>
    <property type="molecule type" value="Genomic_DNA"/>
</dbReference>
<dbReference type="AlphaFoldDB" id="A0A844Y0J6"/>
<feature type="signal peptide" evidence="1">
    <location>
        <begin position="1"/>
        <end position="20"/>
    </location>
</feature>
<protein>
    <recommendedName>
        <fullName evidence="4">PepSY domain-containing protein</fullName>
    </recommendedName>
</protein>
<comment type="caution">
    <text evidence="2">The sequence shown here is derived from an EMBL/GenBank/DDBJ whole genome shotgun (WGS) entry which is preliminary data.</text>
</comment>
<sequence>MKRLLSSMLAVGLVAGPIAAAPLAAQSRSDQGEARKEMSAGRTLSLRQIEARILPTMGDAEYLGPAYDSVAVAYRLKFIRNGRVLFVDVDARTGRVIRRSN</sequence>
<evidence type="ECO:0008006" key="4">
    <source>
        <dbReference type="Google" id="ProtNLM"/>
    </source>
</evidence>
<dbReference type="OrthoDB" id="7428944at2"/>
<accession>A0A844Y0J6</accession>
<dbReference type="Proteomes" id="UP000444185">
    <property type="component" value="Unassembled WGS sequence"/>
</dbReference>
<organism evidence="2 3">
    <name type="scientific">Qipengyuania gaetbuli</name>
    <dbReference type="NCBI Taxonomy" id="266952"/>
    <lineage>
        <taxon>Bacteria</taxon>
        <taxon>Pseudomonadati</taxon>
        <taxon>Pseudomonadota</taxon>
        <taxon>Alphaproteobacteria</taxon>
        <taxon>Sphingomonadales</taxon>
        <taxon>Erythrobacteraceae</taxon>
        <taxon>Qipengyuania</taxon>
    </lineage>
</organism>
<evidence type="ECO:0000313" key="2">
    <source>
        <dbReference type="EMBL" id="MXO50967.1"/>
    </source>
</evidence>
<reference evidence="2 3" key="1">
    <citation type="submission" date="2019-12" db="EMBL/GenBank/DDBJ databases">
        <title>Genomic-based taxomic classification of the family Erythrobacteraceae.</title>
        <authorList>
            <person name="Xu L."/>
        </authorList>
    </citation>
    <scope>NUCLEOTIDE SEQUENCE [LARGE SCALE GENOMIC DNA]</scope>
    <source>
        <strain evidence="2 3">DSM 16225</strain>
    </source>
</reference>
<name>A0A844Y0J6_9SPHN</name>
<gene>
    <name evidence="2" type="ORF">GRI42_06580</name>
</gene>